<evidence type="ECO:0000256" key="3">
    <source>
        <dbReference type="ARBA" id="ARBA00004906"/>
    </source>
</evidence>
<keyword evidence="7" id="KW-0479">Metal-binding</keyword>
<dbReference type="Proteomes" id="UP001163823">
    <property type="component" value="Chromosome 14"/>
</dbReference>
<organism evidence="17 18">
    <name type="scientific">Quillaja saponaria</name>
    <name type="common">Soap bark tree</name>
    <dbReference type="NCBI Taxonomy" id="32244"/>
    <lineage>
        <taxon>Eukaryota</taxon>
        <taxon>Viridiplantae</taxon>
        <taxon>Streptophyta</taxon>
        <taxon>Embryophyta</taxon>
        <taxon>Tracheophyta</taxon>
        <taxon>Spermatophyta</taxon>
        <taxon>Magnoliopsida</taxon>
        <taxon>eudicotyledons</taxon>
        <taxon>Gunneridae</taxon>
        <taxon>Pentapetalae</taxon>
        <taxon>rosids</taxon>
        <taxon>fabids</taxon>
        <taxon>Fabales</taxon>
        <taxon>Quillajaceae</taxon>
        <taxon>Quillaja</taxon>
    </lineage>
</organism>
<dbReference type="Gene3D" id="3.30.40.10">
    <property type="entry name" value="Zinc/RING finger domain, C3HC4 (zinc finger)"/>
    <property type="match status" value="1"/>
</dbReference>
<dbReference type="PANTHER" id="PTHR14155">
    <property type="entry name" value="RING FINGER DOMAIN-CONTAINING"/>
    <property type="match status" value="1"/>
</dbReference>
<dbReference type="GO" id="GO:0008270">
    <property type="term" value="F:zinc ion binding"/>
    <property type="evidence" value="ECO:0007669"/>
    <property type="project" value="UniProtKB-KW"/>
</dbReference>
<accession>A0AAD7KQA7</accession>
<keyword evidence="10" id="KW-0862">Zinc</keyword>
<dbReference type="SMART" id="SM00744">
    <property type="entry name" value="RINGv"/>
    <property type="match status" value="1"/>
</dbReference>
<evidence type="ECO:0000256" key="2">
    <source>
        <dbReference type="ARBA" id="ARBA00004167"/>
    </source>
</evidence>
<evidence type="ECO:0000256" key="9">
    <source>
        <dbReference type="ARBA" id="ARBA00022786"/>
    </source>
</evidence>
<proteinExistence type="inferred from homology"/>
<evidence type="ECO:0000256" key="13">
    <source>
        <dbReference type="ARBA" id="ARBA00024209"/>
    </source>
</evidence>
<protein>
    <recommendedName>
        <fullName evidence="4">RING-type E3 ubiquitin transferase</fullName>
        <ecNumber evidence="4">2.3.2.27</ecNumber>
    </recommendedName>
</protein>
<keyword evidence="6" id="KW-0812">Transmembrane</keyword>
<reference evidence="17" key="1">
    <citation type="journal article" date="2023" name="Science">
        <title>Elucidation of the pathway for biosynthesis of saponin adjuvants from the soapbark tree.</title>
        <authorList>
            <person name="Reed J."/>
            <person name="Orme A."/>
            <person name="El-Demerdash A."/>
            <person name="Owen C."/>
            <person name="Martin L.B.B."/>
            <person name="Misra R.C."/>
            <person name="Kikuchi S."/>
            <person name="Rejzek M."/>
            <person name="Martin A.C."/>
            <person name="Harkess A."/>
            <person name="Leebens-Mack J."/>
            <person name="Louveau T."/>
            <person name="Stephenson M.J."/>
            <person name="Osbourn A."/>
        </authorList>
    </citation>
    <scope>NUCLEOTIDE SEQUENCE</scope>
    <source>
        <strain evidence="17">S10</strain>
    </source>
</reference>
<dbReference type="AlphaFoldDB" id="A0AAD7KQA7"/>
<dbReference type="KEGG" id="qsa:O6P43_033331"/>
<dbReference type="GO" id="GO:0061630">
    <property type="term" value="F:ubiquitin protein ligase activity"/>
    <property type="evidence" value="ECO:0007669"/>
    <property type="project" value="UniProtKB-EC"/>
</dbReference>
<evidence type="ECO:0000256" key="14">
    <source>
        <dbReference type="PROSITE-ProRule" id="PRU00175"/>
    </source>
</evidence>
<dbReference type="SUPFAM" id="SSF57850">
    <property type="entry name" value="RING/U-box"/>
    <property type="match status" value="1"/>
</dbReference>
<feature type="region of interest" description="Disordered" evidence="15">
    <location>
        <begin position="98"/>
        <end position="120"/>
    </location>
</feature>
<dbReference type="PROSITE" id="PS50089">
    <property type="entry name" value="ZF_RING_2"/>
    <property type="match status" value="1"/>
</dbReference>
<evidence type="ECO:0000256" key="8">
    <source>
        <dbReference type="ARBA" id="ARBA00022771"/>
    </source>
</evidence>
<keyword evidence="18" id="KW-1185">Reference proteome</keyword>
<dbReference type="FunFam" id="3.30.40.10:FF:000187">
    <property type="entry name" value="E3 ubiquitin-protein ligase ATL6"/>
    <property type="match status" value="1"/>
</dbReference>
<feature type="region of interest" description="Disordered" evidence="15">
    <location>
        <begin position="195"/>
        <end position="231"/>
    </location>
</feature>
<keyword evidence="5" id="KW-0808">Transferase</keyword>
<comment type="similarity">
    <text evidence="13">Belongs to the RING-type zinc finger family. ATL subfamily.</text>
</comment>
<evidence type="ECO:0000256" key="4">
    <source>
        <dbReference type="ARBA" id="ARBA00012483"/>
    </source>
</evidence>
<gene>
    <name evidence="17" type="ORF">O6P43_033331</name>
</gene>
<dbReference type="GO" id="GO:0016020">
    <property type="term" value="C:membrane"/>
    <property type="evidence" value="ECO:0007669"/>
    <property type="project" value="UniProtKB-SubCell"/>
</dbReference>
<evidence type="ECO:0000256" key="11">
    <source>
        <dbReference type="ARBA" id="ARBA00022989"/>
    </source>
</evidence>
<evidence type="ECO:0000259" key="16">
    <source>
        <dbReference type="PROSITE" id="PS50089"/>
    </source>
</evidence>
<comment type="pathway">
    <text evidence="3">Protein modification; protein ubiquitination.</text>
</comment>
<evidence type="ECO:0000256" key="7">
    <source>
        <dbReference type="ARBA" id="ARBA00022723"/>
    </source>
</evidence>
<evidence type="ECO:0000256" key="1">
    <source>
        <dbReference type="ARBA" id="ARBA00000900"/>
    </source>
</evidence>
<feature type="domain" description="RING-type" evidence="16">
    <location>
        <begin position="51"/>
        <end position="93"/>
    </location>
</feature>
<feature type="compositionally biased region" description="Basic residues" evidence="15">
    <location>
        <begin position="213"/>
        <end position="231"/>
    </location>
</feature>
<dbReference type="SMART" id="SM00184">
    <property type="entry name" value="RING"/>
    <property type="match status" value="1"/>
</dbReference>
<dbReference type="EC" id="2.3.2.27" evidence="4"/>
<keyword evidence="12" id="KW-0472">Membrane</keyword>
<dbReference type="InterPro" id="IPR011016">
    <property type="entry name" value="Znf_RING-CH"/>
</dbReference>
<comment type="caution">
    <text evidence="17">The sequence shown here is derived from an EMBL/GenBank/DDBJ whole genome shotgun (WGS) entry which is preliminary data.</text>
</comment>
<dbReference type="InterPro" id="IPR001841">
    <property type="entry name" value="Znf_RING"/>
</dbReference>
<keyword evidence="11" id="KW-1133">Transmembrane helix</keyword>
<evidence type="ECO:0000256" key="15">
    <source>
        <dbReference type="SAM" id="MobiDB-lite"/>
    </source>
</evidence>
<dbReference type="EMBL" id="JARAOO010000014">
    <property type="protein sequence ID" value="KAJ7943837.1"/>
    <property type="molecule type" value="Genomic_DNA"/>
</dbReference>
<dbReference type="InterPro" id="IPR053238">
    <property type="entry name" value="RING-H2_zinc_finger"/>
</dbReference>
<keyword evidence="9" id="KW-0833">Ubl conjugation pathway</keyword>
<evidence type="ECO:0000256" key="5">
    <source>
        <dbReference type="ARBA" id="ARBA00022679"/>
    </source>
</evidence>
<dbReference type="InterPro" id="IPR013083">
    <property type="entry name" value="Znf_RING/FYVE/PHD"/>
</dbReference>
<sequence length="231" mass="26849">MENLIRTSSGNLRSSNTTTNNGLDPSQLQAFPTFVYSSVKDFRKEKYGLECAICLLEFEDHSFLRLLNFCYHVFHQECIDLWLESHKTCPVCRRDLENPPPNEKSQDSSINNDHHGIHDIHVPSVEDHDHESSEEDHDRDYSHYTCIDIREDDPDHDVNRDLQGHDPQDCCISTTLQQQHQQGKQNNDNKEVRFCRSHSTGHSIVLTRGGGGGRRRRSRRRSRRNSWRRGG</sequence>
<dbReference type="PANTHER" id="PTHR14155:SF521">
    <property type="entry name" value="RING-H2 FINGER PROTEIN ATL30"/>
    <property type="match status" value="1"/>
</dbReference>
<evidence type="ECO:0000256" key="6">
    <source>
        <dbReference type="ARBA" id="ARBA00022692"/>
    </source>
</evidence>
<evidence type="ECO:0000256" key="12">
    <source>
        <dbReference type="ARBA" id="ARBA00023136"/>
    </source>
</evidence>
<evidence type="ECO:0000313" key="17">
    <source>
        <dbReference type="EMBL" id="KAJ7943837.1"/>
    </source>
</evidence>
<comment type="subcellular location">
    <subcellularLocation>
        <location evidence="2">Membrane</location>
        <topology evidence="2">Single-pass membrane protein</topology>
    </subcellularLocation>
</comment>
<evidence type="ECO:0000313" key="18">
    <source>
        <dbReference type="Proteomes" id="UP001163823"/>
    </source>
</evidence>
<keyword evidence="8 14" id="KW-0863">Zinc-finger</keyword>
<evidence type="ECO:0000256" key="10">
    <source>
        <dbReference type="ARBA" id="ARBA00022833"/>
    </source>
</evidence>
<dbReference type="Pfam" id="PF13639">
    <property type="entry name" value="zf-RING_2"/>
    <property type="match status" value="1"/>
</dbReference>
<feature type="region of interest" description="Disordered" evidence="15">
    <location>
        <begin position="1"/>
        <end position="24"/>
    </location>
</feature>
<comment type="catalytic activity">
    <reaction evidence="1">
        <text>S-ubiquitinyl-[E2 ubiquitin-conjugating enzyme]-L-cysteine + [acceptor protein]-L-lysine = [E2 ubiquitin-conjugating enzyme]-L-cysteine + N(6)-ubiquitinyl-[acceptor protein]-L-lysine.</text>
        <dbReference type="EC" id="2.3.2.27"/>
    </reaction>
</comment>
<name>A0AAD7KQA7_QUISA</name>